<evidence type="ECO:0000256" key="1">
    <source>
        <dbReference type="ARBA" id="ARBA00001698"/>
    </source>
</evidence>
<evidence type="ECO:0000256" key="17">
    <source>
        <dbReference type="ARBA" id="ARBA00023264"/>
    </source>
</evidence>
<dbReference type="EMBL" id="JAGSPN010000004">
    <property type="protein sequence ID" value="MBR7782093.1"/>
    <property type="molecule type" value="Genomic_DNA"/>
</dbReference>
<keyword evidence="14" id="KW-0443">Lipid metabolism</keyword>
<keyword evidence="15 19" id="KW-0472">Membrane</keyword>
<comment type="catalytic activity">
    <reaction evidence="1 18">
        <text>a 1,2-diacyl-sn-glycero-3-phosphate + CTP + H(+) = a CDP-1,2-diacyl-sn-glycerol + diphosphate</text>
        <dbReference type="Rhea" id="RHEA:16229"/>
        <dbReference type="ChEBI" id="CHEBI:15378"/>
        <dbReference type="ChEBI" id="CHEBI:33019"/>
        <dbReference type="ChEBI" id="CHEBI:37563"/>
        <dbReference type="ChEBI" id="CHEBI:58332"/>
        <dbReference type="ChEBI" id="CHEBI:58608"/>
        <dbReference type="EC" id="2.7.7.41"/>
    </reaction>
</comment>
<keyword evidence="17" id="KW-1208">Phospholipid metabolism</keyword>
<proteinExistence type="inferred from homology"/>
<dbReference type="GO" id="GO:0004605">
    <property type="term" value="F:phosphatidate cytidylyltransferase activity"/>
    <property type="evidence" value="ECO:0007669"/>
    <property type="project" value="UniProtKB-EC"/>
</dbReference>
<organism evidence="20 21">
    <name type="scientific">Undibacterium luofuense</name>
    <dbReference type="NCBI Taxonomy" id="2828733"/>
    <lineage>
        <taxon>Bacteria</taxon>
        <taxon>Pseudomonadati</taxon>
        <taxon>Pseudomonadota</taxon>
        <taxon>Betaproteobacteria</taxon>
        <taxon>Burkholderiales</taxon>
        <taxon>Oxalobacteraceae</taxon>
        <taxon>Undibacterium</taxon>
    </lineage>
</organism>
<evidence type="ECO:0000256" key="8">
    <source>
        <dbReference type="ARBA" id="ARBA00022475"/>
    </source>
</evidence>
<feature type="transmembrane region" description="Helical" evidence="19">
    <location>
        <begin position="80"/>
        <end position="99"/>
    </location>
</feature>
<evidence type="ECO:0000256" key="18">
    <source>
        <dbReference type="RuleBase" id="RU003938"/>
    </source>
</evidence>
<sequence>MLIPRVITAIALLALLLPTLFLGNQILFTAVISVFFGAAIWETQRLFKKRFALPVGVCWGGLMAYLAWNFQAFMGDATNKVPQILFAMSAAFWVVRILPLLKKGMPEQGSYAHSAISTMYTLTVFTCFMAIAMFYFRHSAIYLLSVMALVWIADIGAYFSGKAFGKRKLAPTISPGKSWEGAIGGGIAVLLIASASVHIPVLADSFTVHLVARFGWWVTVALLVLLVATSITGDLFESMLKRHAGMKDSSQLLPGHGGVLDRVDALVPVLPLAMLIDLL</sequence>
<evidence type="ECO:0000256" key="10">
    <source>
        <dbReference type="ARBA" id="ARBA00022679"/>
    </source>
</evidence>
<keyword evidence="9" id="KW-0444">Lipid biosynthesis</keyword>
<dbReference type="AlphaFoldDB" id="A0A941I7Q9"/>
<dbReference type="RefSeq" id="WP_212687422.1">
    <property type="nucleotide sequence ID" value="NZ_JAGSPN010000004.1"/>
</dbReference>
<comment type="pathway">
    <text evidence="4">Lipid metabolism.</text>
</comment>
<evidence type="ECO:0000256" key="11">
    <source>
        <dbReference type="ARBA" id="ARBA00022692"/>
    </source>
</evidence>
<dbReference type="PANTHER" id="PTHR46382:SF1">
    <property type="entry name" value="PHOSPHATIDATE CYTIDYLYLTRANSFERASE"/>
    <property type="match status" value="1"/>
</dbReference>
<evidence type="ECO:0000256" key="4">
    <source>
        <dbReference type="ARBA" id="ARBA00005189"/>
    </source>
</evidence>
<comment type="caution">
    <text evidence="20">The sequence shown here is derived from an EMBL/GenBank/DDBJ whole genome shotgun (WGS) entry which is preliminary data.</text>
</comment>
<keyword evidence="10 18" id="KW-0808">Transferase</keyword>
<dbReference type="EC" id="2.7.7.41" evidence="6 18"/>
<evidence type="ECO:0000256" key="16">
    <source>
        <dbReference type="ARBA" id="ARBA00023209"/>
    </source>
</evidence>
<feature type="transmembrane region" description="Helical" evidence="19">
    <location>
        <begin position="6"/>
        <end position="39"/>
    </location>
</feature>
<feature type="transmembrane region" description="Helical" evidence="19">
    <location>
        <begin position="182"/>
        <end position="202"/>
    </location>
</feature>
<evidence type="ECO:0000256" key="5">
    <source>
        <dbReference type="ARBA" id="ARBA00010185"/>
    </source>
</evidence>
<accession>A0A941I7Q9</accession>
<dbReference type="GO" id="GO:0016024">
    <property type="term" value="P:CDP-diacylglycerol biosynthetic process"/>
    <property type="evidence" value="ECO:0007669"/>
    <property type="project" value="TreeGrafter"/>
</dbReference>
<comment type="subcellular location">
    <subcellularLocation>
        <location evidence="2">Cell membrane</location>
        <topology evidence="2">Multi-pass membrane protein</topology>
    </subcellularLocation>
</comment>
<evidence type="ECO:0000256" key="2">
    <source>
        <dbReference type="ARBA" id="ARBA00004651"/>
    </source>
</evidence>
<name>A0A941I7Q9_9BURK</name>
<dbReference type="InterPro" id="IPR000374">
    <property type="entry name" value="PC_trans"/>
</dbReference>
<keyword evidence="16" id="KW-0594">Phospholipid biosynthesis</keyword>
<evidence type="ECO:0000256" key="13">
    <source>
        <dbReference type="ARBA" id="ARBA00022989"/>
    </source>
</evidence>
<keyword evidence="11 18" id="KW-0812">Transmembrane</keyword>
<keyword evidence="8" id="KW-1003">Cell membrane</keyword>
<evidence type="ECO:0000313" key="20">
    <source>
        <dbReference type="EMBL" id="MBR7782093.1"/>
    </source>
</evidence>
<feature type="transmembrane region" description="Helical" evidence="19">
    <location>
        <begin position="51"/>
        <end position="68"/>
    </location>
</feature>
<comment type="similarity">
    <text evidence="5 18">Belongs to the CDS family.</text>
</comment>
<evidence type="ECO:0000256" key="3">
    <source>
        <dbReference type="ARBA" id="ARBA00005119"/>
    </source>
</evidence>
<dbReference type="PANTHER" id="PTHR46382">
    <property type="entry name" value="PHOSPHATIDATE CYTIDYLYLTRANSFERASE"/>
    <property type="match status" value="1"/>
</dbReference>
<keyword evidence="21" id="KW-1185">Reference proteome</keyword>
<dbReference type="Pfam" id="PF01148">
    <property type="entry name" value="CTP_transf_1"/>
    <property type="match status" value="1"/>
</dbReference>
<feature type="transmembrane region" description="Helical" evidence="19">
    <location>
        <begin position="214"/>
        <end position="236"/>
    </location>
</feature>
<evidence type="ECO:0000313" key="21">
    <source>
        <dbReference type="Proteomes" id="UP000680067"/>
    </source>
</evidence>
<evidence type="ECO:0000256" key="6">
    <source>
        <dbReference type="ARBA" id="ARBA00012487"/>
    </source>
</evidence>
<evidence type="ECO:0000256" key="12">
    <source>
        <dbReference type="ARBA" id="ARBA00022695"/>
    </source>
</evidence>
<feature type="transmembrane region" description="Helical" evidence="19">
    <location>
        <begin position="141"/>
        <end position="161"/>
    </location>
</feature>
<evidence type="ECO:0000256" key="9">
    <source>
        <dbReference type="ARBA" id="ARBA00022516"/>
    </source>
</evidence>
<dbReference type="PROSITE" id="PS01315">
    <property type="entry name" value="CDS"/>
    <property type="match status" value="1"/>
</dbReference>
<keyword evidence="12 18" id="KW-0548">Nucleotidyltransferase</keyword>
<evidence type="ECO:0000256" key="19">
    <source>
        <dbReference type="SAM" id="Phobius"/>
    </source>
</evidence>
<keyword evidence="13 19" id="KW-1133">Transmembrane helix</keyword>
<reference evidence="20" key="1">
    <citation type="submission" date="2021-04" db="EMBL/GenBank/DDBJ databases">
        <title>novel species isolated from subtropical streams in China.</title>
        <authorList>
            <person name="Lu H."/>
        </authorList>
    </citation>
    <scope>NUCLEOTIDE SEQUENCE</scope>
    <source>
        <strain evidence="20">LFS511W</strain>
    </source>
</reference>
<dbReference type="Proteomes" id="UP000680067">
    <property type="component" value="Unassembled WGS sequence"/>
</dbReference>
<evidence type="ECO:0000256" key="15">
    <source>
        <dbReference type="ARBA" id="ARBA00023136"/>
    </source>
</evidence>
<evidence type="ECO:0000256" key="7">
    <source>
        <dbReference type="ARBA" id="ARBA00019373"/>
    </source>
</evidence>
<gene>
    <name evidence="20" type="ORF">KDM89_08075</name>
</gene>
<protein>
    <recommendedName>
        <fullName evidence="7 18">Phosphatidate cytidylyltransferase</fullName>
        <ecNumber evidence="6 18">2.7.7.41</ecNumber>
    </recommendedName>
</protein>
<dbReference type="GO" id="GO:0005886">
    <property type="term" value="C:plasma membrane"/>
    <property type="evidence" value="ECO:0007669"/>
    <property type="project" value="UniProtKB-SubCell"/>
</dbReference>
<comment type="pathway">
    <text evidence="3 18">Phospholipid metabolism; CDP-diacylglycerol biosynthesis; CDP-diacylglycerol from sn-glycerol 3-phosphate: step 3/3.</text>
</comment>
<evidence type="ECO:0000256" key="14">
    <source>
        <dbReference type="ARBA" id="ARBA00023098"/>
    </source>
</evidence>
<feature type="transmembrane region" description="Helical" evidence="19">
    <location>
        <begin position="111"/>
        <end position="135"/>
    </location>
</feature>